<proteinExistence type="predicted"/>
<evidence type="ECO:0000259" key="2">
    <source>
        <dbReference type="Pfam" id="PF11350"/>
    </source>
</evidence>
<sequence>MLARRRRAVVLFFLLLTVIVLVLGQAMRDETADADAVPAPSRPPTQPEPAAAAVTTPARAAVPPGAADKALTKSTATGRFVFAGGYGPVLGSSGTLRRFKVAVEQRLASGDGGNFAEEIDRILGDPRSWIAGRQFRLQRVPAPAAAEFTVYLASAATSEKICADGGLRTEGFTSCRLAGRVVINNDRWQAAVPGYGAPLAAYRAYAINHEVGHQLGHGHEVCPGEGKLAPVMMQQTYGLQGCVANPWPYVDGERYAGNPVD</sequence>
<comment type="caution">
    <text evidence="3">The sequence shown here is derived from an EMBL/GenBank/DDBJ whole genome shotgun (WGS) entry which is preliminary data.</text>
</comment>
<accession>A0A919S632</accession>
<dbReference type="Pfam" id="PF11350">
    <property type="entry name" value="DUF3152"/>
    <property type="match status" value="1"/>
</dbReference>
<evidence type="ECO:0000313" key="4">
    <source>
        <dbReference type="Proteomes" id="UP000681340"/>
    </source>
</evidence>
<dbReference type="EMBL" id="BOQL01000014">
    <property type="protein sequence ID" value="GIM64846.1"/>
    <property type="molecule type" value="Genomic_DNA"/>
</dbReference>
<protein>
    <submittedName>
        <fullName evidence="3">Lipoprotein</fullName>
    </submittedName>
</protein>
<organism evidence="3 4">
    <name type="scientific">Actinoplanes auranticolor</name>
    <dbReference type="NCBI Taxonomy" id="47988"/>
    <lineage>
        <taxon>Bacteria</taxon>
        <taxon>Bacillati</taxon>
        <taxon>Actinomycetota</taxon>
        <taxon>Actinomycetes</taxon>
        <taxon>Micromonosporales</taxon>
        <taxon>Micromonosporaceae</taxon>
        <taxon>Actinoplanes</taxon>
    </lineage>
</organism>
<reference evidence="3" key="1">
    <citation type="submission" date="2021-03" db="EMBL/GenBank/DDBJ databases">
        <title>Whole genome shotgun sequence of Actinoplanes auranticolor NBRC 12245.</title>
        <authorList>
            <person name="Komaki H."/>
            <person name="Tamura T."/>
        </authorList>
    </citation>
    <scope>NUCLEOTIDE SEQUENCE</scope>
    <source>
        <strain evidence="3">NBRC 12245</strain>
    </source>
</reference>
<dbReference type="Proteomes" id="UP000681340">
    <property type="component" value="Unassembled WGS sequence"/>
</dbReference>
<gene>
    <name evidence="3" type="ORF">Aau02nite_13050</name>
</gene>
<keyword evidence="4" id="KW-1185">Reference proteome</keyword>
<feature type="domain" description="DUF3152" evidence="2">
    <location>
        <begin position="74"/>
        <end position="240"/>
    </location>
</feature>
<feature type="compositionally biased region" description="Low complexity" evidence="1">
    <location>
        <begin position="48"/>
        <end position="59"/>
    </location>
</feature>
<dbReference type="SUPFAM" id="SSF55486">
    <property type="entry name" value="Metalloproteases ('zincins'), catalytic domain"/>
    <property type="match status" value="1"/>
</dbReference>
<dbReference type="AlphaFoldDB" id="A0A919S632"/>
<dbReference type="InterPro" id="IPR022603">
    <property type="entry name" value="DUF3152"/>
</dbReference>
<evidence type="ECO:0000256" key="1">
    <source>
        <dbReference type="SAM" id="MobiDB-lite"/>
    </source>
</evidence>
<name>A0A919S632_9ACTN</name>
<feature type="region of interest" description="Disordered" evidence="1">
    <location>
        <begin position="34"/>
        <end position="59"/>
    </location>
</feature>
<evidence type="ECO:0000313" key="3">
    <source>
        <dbReference type="EMBL" id="GIM64846.1"/>
    </source>
</evidence>
<keyword evidence="3" id="KW-0449">Lipoprotein</keyword>